<proteinExistence type="predicted"/>
<feature type="compositionally biased region" description="Low complexity" evidence="1">
    <location>
        <begin position="79"/>
        <end position="90"/>
    </location>
</feature>
<dbReference type="Proteomes" id="UP001362999">
    <property type="component" value="Unassembled WGS sequence"/>
</dbReference>
<feature type="region of interest" description="Disordered" evidence="1">
    <location>
        <begin position="1"/>
        <end position="92"/>
    </location>
</feature>
<comment type="caution">
    <text evidence="2">The sequence shown here is derived from an EMBL/GenBank/DDBJ whole genome shotgun (WGS) entry which is preliminary data.</text>
</comment>
<keyword evidence="3" id="KW-1185">Reference proteome</keyword>
<name>A0AAW0ACF2_9AGAR</name>
<feature type="compositionally biased region" description="Polar residues" evidence="1">
    <location>
        <begin position="59"/>
        <end position="74"/>
    </location>
</feature>
<feature type="compositionally biased region" description="Basic and acidic residues" evidence="1">
    <location>
        <begin position="24"/>
        <end position="34"/>
    </location>
</feature>
<sequence length="203" mass="22134">MQGERAPRPPATGLRRPRSPDSPPRPEQKTRNDSITKSPHSSRVIKKVRADGPDAAPATISSGTTISLPVQPTLSYDHAPNAAPPRAAVPQSHTTIDYVSTKLREEVAALLERVRAFQQCVHDDFRQNEEVPKRTEDNIMALLPMVIEITETLEPLTTPYKQGLAGDSLEPDEAPVSPQSPTTFAEAVKAEPPRPPAARFLEG</sequence>
<evidence type="ECO:0000313" key="3">
    <source>
        <dbReference type="Proteomes" id="UP001362999"/>
    </source>
</evidence>
<reference evidence="2 3" key="1">
    <citation type="journal article" date="2024" name="J Genomics">
        <title>Draft genome sequencing and assembly of Favolaschia claudopus CIRM-BRFM 2984 isolated from oak limbs.</title>
        <authorList>
            <person name="Navarro D."/>
            <person name="Drula E."/>
            <person name="Chaduli D."/>
            <person name="Cazenave R."/>
            <person name="Ahrendt S."/>
            <person name="Wang J."/>
            <person name="Lipzen A."/>
            <person name="Daum C."/>
            <person name="Barry K."/>
            <person name="Grigoriev I.V."/>
            <person name="Favel A."/>
            <person name="Rosso M.N."/>
            <person name="Martin F."/>
        </authorList>
    </citation>
    <scope>NUCLEOTIDE SEQUENCE [LARGE SCALE GENOMIC DNA]</scope>
    <source>
        <strain evidence="2 3">CIRM-BRFM 2984</strain>
    </source>
</reference>
<organism evidence="2 3">
    <name type="scientific">Favolaschia claudopus</name>
    <dbReference type="NCBI Taxonomy" id="2862362"/>
    <lineage>
        <taxon>Eukaryota</taxon>
        <taxon>Fungi</taxon>
        <taxon>Dikarya</taxon>
        <taxon>Basidiomycota</taxon>
        <taxon>Agaricomycotina</taxon>
        <taxon>Agaricomycetes</taxon>
        <taxon>Agaricomycetidae</taxon>
        <taxon>Agaricales</taxon>
        <taxon>Marasmiineae</taxon>
        <taxon>Mycenaceae</taxon>
        <taxon>Favolaschia</taxon>
    </lineage>
</organism>
<evidence type="ECO:0000313" key="2">
    <source>
        <dbReference type="EMBL" id="KAK7006568.1"/>
    </source>
</evidence>
<dbReference type="EMBL" id="JAWWNJ010000075">
    <property type="protein sequence ID" value="KAK7006568.1"/>
    <property type="molecule type" value="Genomic_DNA"/>
</dbReference>
<dbReference type="AlphaFoldDB" id="A0AAW0ACF2"/>
<protein>
    <submittedName>
        <fullName evidence="2">Uncharacterized protein</fullName>
    </submittedName>
</protein>
<accession>A0AAW0ACF2</accession>
<evidence type="ECO:0000256" key="1">
    <source>
        <dbReference type="SAM" id="MobiDB-lite"/>
    </source>
</evidence>
<gene>
    <name evidence="2" type="ORF">R3P38DRAFT_3213879</name>
</gene>
<feature type="region of interest" description="Disordered" evidence="1">
    <location>
        <begin position="160"/>
        <end position="203"/>
    </location>
</feature>